<reference evidence="2" key="1">
    <citation type="submission" date="2022-10" db="EMBL/GenBank/DDBJ databases">
        <title>Genome assembly of Pristionchus species.</title>
        <authorList>
            <person name="Yoshida K."/>
            <person name="Sommer R.J."/>
        </authorList>
    </citation>
    <scope>NUCLEOTIDE SEQUENCE [LARGE SCALE GENOMIC DNA]</scope>
    <source>
        <strain evidence="2">RS5460</strain>
    </source>
</reference>
<dbReference type="EMBL" id="BTRK01000002">
    <property type="protein sequence ID" value="GMR35613.1"/>
    <property type="molecule type" value="Genomic_DNA"/>
</dbReference>
<proteinExistence type="predicted"/>
<name>A0AAN5C3D2_9BILA</name>
<protein>
    <submittedName>
        <fullName evidence="1">Uncharacterized protein</fullName>
    </submittedName>
</protein>
<sequence length="72" mass="7956">EGLLRVEVLEDLFQLVVLYLRLQRGNQRLGLLSGLGAEVGDLRHLELVDVVTGEDSSDCPDRLSVLEAREAP</sequence>
<dbReference type="AlphaFoldDB" id="A0AAN5C3D2"/>
<feature type="non-terminal residue" evidence="1">
    <location>
        <position position="1"/>
    </location>
</feature>
<accession>A0AAN5C3D2</accession>
<feature type="non-terminal residue" evidence="1">
    <location>
        <position position="72"/>
    </location>
</feature>
<organism evidence="1 2">
    <name type="scientific">Pristionchus mayeri</name>
    <dbReference type="NCBI Taxonomy" id="1317129"/>
    <lineage>
        <taxon>Eukaryota</taxon>
        <taxon>Metazoa</taxon>
        <taxon>Ecdysozoa</taxon>
        <taxon>Nematoda</taxon>
        <taxon>Chromadorea</taxon>
        <taxon>Rhabditida</taxon>
        <taxon>Rhabditina</taxon>
        <taxon>Diplogasteromorpha</taxon>
        <taxon>Diplogasteroidea</taxon>
        <taxon>Neodiplogasteridae</taxon>
        <taxon>Pristionchus</taxon>
    </lineage>
</organism>
<evidence type="ECO:0000313" key="2">
    <source>
        <dbReference type="Proteomes" id="UP001328107"/>
    </source>
</evidence>
<evidence type="ECO:0000313" key="1">
    <source>
        <dbReference type="EMBL" id="GMR35613.1"/>
    </source>
</evidence>
<keyword evidence="2" id="KW-1185">Reference proteome</keyword>
<dbReference type="Proteomes" id="UP001328107">
    <property type="component" value="Unassembled WGS sequence"/>
</dbReference>
<gene>
    <name evidence="1" type="ORF">PMAYCL1PPCAC_05808</name>
</gene>
<comment type="caution">
    <text evidence="1">The sequence shown here is derived from an EMBL/GenBank/DDBJ whole genome shotgun (WGS) entry which is preliminary data.</text>
</comment>